<reference evidence="1 2" key="1">
    <citation type="submission" date="2017-06" db="EMBL/GenBank/DDBJ databases">
        <title>Comparative genomic analysis of Ambrosia Fusariam Clade fungi.</title>
        <authorList>
            <person name="Stajich J.E."/>
            <person name="Carrillo J."/>
            <person name="Kijimoto T."/>
            <person name="Eskalen A."/>
            <person name="O'Donnell K."/>
            <person name="Kasson M."/>
        </authorList>
    </citation>
    <scope>NUCLEOTIDE SEQUENCE [LARGE SCALE GENOMIC DNA]</scope>
    <source>
        <strain evidence="1 2">NRRL62584</strain>
    </source>
</reference>
<evidence type="ECO:0000313" key="1">
    <source>
        <dbReference type="EMBL" id="RSL70274.1"/>
    </source>
</evidence>
<evidence type="ECO:0000313" key="2">
    <source>
        <dbReference type="Proteomes" id="UP000288168"/>
    </source>
</evidence>
<organism evidence="1 2">
    <name type="scientific">Fusarium duplospermum</name>
    <dbReference type="NCBI Taxonomy" id="1325734"/>
    <lineage>
        <taxon>Eukaryota</taxon>
        <taxon>Fungi</taxon>
        <taxon>Dikarya</taxon>
        <taxon>Ascomycota</taxon>
        <taxon>Pezizomycotina</taxon>
        <taxon>Sordariomycetes</taxon>
        <taxon>Hypocreomycetidae</taxon>
        <taxon>Hypocreales</taxon>
        <taxon>Nectriaceae</taxon>
        <taxon>Fusarium</taxon>
        <taxon>Fusarium solani species complex</taxon>
    </lineage>
</organism>
<dbReference type="Proteomes" id="UP000288168">
    <property type="component" value="Unassembled WGS sequence"/>
</dbReference>
<dbReference type="AlphaFoldDB" id="A0A428QY42"/>
<gene>
    <name evidence="1" type="ORF">CEP54_001830</name>
</gene>
<proteinExistence type="predicted"/>
<keyword evidence="2" id="KW-1185">Reference proteome</keyword>
<dbReference type="EMBL" id="NKCI01000010">
    <property type="protein sequence ID" value="RSL70274.1"/>
    <property type="molecule type" value="Genomic_DNA"/>
</dbReference>
<protein>
    <submittedName>
        <fullName evidence="1">Uncharacterized protein</fullName>
    </submittedName>
</protein>
<sequence length="116" mass="12999">MRLISIGTDKGGHHLGSEEIERSLTGSRLEGLAAPVKTRETHVCYWMFSSHRGLVTDSPRLIAIARGSLEQIPAEKKRHNLIRRSLICSSHDITMVCPTYDCCRISTHRPPEAPRP</sequence>
<accession>A0A428QY42</accession>
<comment type="caution">
    <text evidence="1">The sequence shown here is derived from an EMBL/GenBank/DDBJ whole genome shotgun (WGS) entry which is preliminary data.</text>
</comment>
<name>A0A428QY42_9HYPO</name>